<dbReference type="GO" id="GO:0005737">
    <property type="term" value="C:cytoplasm"/>
    <property type="evidence" value="ECO:0007669"/>
    <property type="project" value="InterPro"/>
</dbReference>
<sequence>DAIVLISLNASKEHLSGSLAKYAEPLEAYKQANHSFDKEGGVIPLINNAAKRLVYSPVGAVNRDYDDVRRFSEAAFKGIKSALSAGAKNPLVVLPTGNGLQNYSLFDAATILGAYYALYVPLEIREAIPSKSKKLDSINFTNFASTERTQSTYRLANAIESGRSVARDIGGSDPERMAAPNVAVYVQQLFQNSAVKVNVISDIKLLEKDYPCFGAVNRASVDRHQARAIFLSYEPTEKATKTLIFVGKGVTYDTGGADIKAG</sequence>
<dbReference type="AlphaFoldDB" id="A0A7R9MQZ4"/>
<dbReference type="PANTHER" id="PTHR11963:SF48">
    <property type="entry name" value="DIPEPTIDASE B, ISOFORM A"/>
    <property type="match status" value="1"/>
</dbReference>
<evidence type="ECO:0000313" key="7">
    <source>
        <dbReference type="Proteomes" id="UP000728032"/>
    </source>
</evidence>
<name>A0A7R9MQZ4_9ACAR</name>
<feature type="domain" description="Cytosol aminopeptidase" evidence="5">
    <location>
        <begin position="165"/>
        <end position="261"/>
    </location>
</feature>
<feature type="non-terminal residue" evidence="6">
    <location>
        <position position="1"/>
    </location>
</feature>
<evidence type="ECO:0000313" key="6">
    <source>
        <dbReference type="EMBL" id="CAD7664617.1"/>
    </source>
</evidence>
<keyword evidence="7" id="KW-1185">Reference proteome</keyword>
<dbReference type="InterPro" id="IPR011356">
    <property type="entry name" value="Leucine_aapep/pepB"/>
</dbReference>
<dbReference type="OrthoDB" id="10041421at2759"/>
<dbReference type="Gene3D" id="3.40.630.10">
    <property type="entry name" value="Zn peptidases"/>
    <property type="match status" value="1"/>
</dbReference>
<dbReference type="GO" id="GO:0070006">
    <property type="term" value="F:metalloaminopeptidase activity"/>
    <property type="evidence" value="ECO:0007669"/>
    <property type="project" value="InterPro"/>
</dbReference>
<dbReference type="PANTHER" id="PTHR11963">
    <property type="entry name" value="LEUCINE AMINOPEPTIDASE-RELATED"/>
    <property type="match status" value="1"/>
</dbReference>
<dbReference type="EMBL" id="OC954528">
    <property type="protein sequence ID" value="CAD7664617.1"/>
    <property type="molecule type" value="Genomic_DNA"/>
</dbReference>
<dbReference type="EMBL" id="CAJPVJ010039703">
    <property type="protein sequence ID" value="CAG2181754.1"/>
    <property type="molecule type" value="Genomic_DNA"/>
</dbReference>
<keyword evidence="3" id="KW-0645">Protease</keyword>
<evidence type="ECO:0000256" key="2">
    <source>
        <dbReference type="ARBA" id="ARBA00022438"/>
    </source>
</evidence>
<organism evidence="6">
    <name type="scientific">Oppiella nova</name>
    <dbReference type="NCBI Taxonomy" id="334625"/>
    <lineage>
        <taxon>Eukaryota</taxon>
        <taxon>Metazoa</taxon>
        <taxon>Ecdysozoa</taxon>
        <taxon>Arthropoda</taxon>
        <taxon>Chelicerata</taxon>
        <taxon>Arachnida</taxon>
        <taxon>Acari</taxon>
        <taxon>Acariformes</taxon>
        <taxon>Sarcoptiformes</taxon>
        <taxon>Oribatida</taxon>
        <taxon>Brachypylina</taxon>
        <taxon>Oppioidea</taxon>
        <taxon>Oppiidae</taxon>
        <taxon>Oppiella</taxon>
    </lineage>
</organism>
<dbReference type="SUPFAM" id="SSF53187">
    <property type="entry name" value="Zn-dependent exopeptidases"/>
    <property type="match status" value="1"/>
</dbReference>
<evidence type="ECO:0000256" key="4">
    <source>
        <dbReference type="ARBA" id="ARBA00022801"/>
    </source>
</evidence>
<keyword evidence="2" id="KW-0031">Aminopeptidase</keyword>
<evidence type="ECO:0000256" key="1">
    <source>
        <dbReference type="ARBA" id="ARBA00009528"/>
    </source>
</evidence>
<comment type="similarity">
    <text evidence="1">Belongs to the peptidase M17 family.</text>
</comment>
<reference evidence="6" key="1">
    <citation type="submission" date="2020-11" db="EMBL/GenBank/DDBJ databases">
        <authorList>
            <person name="Tran Van P."/>
        </authorList>
    </citation>
    <scope>NUCLEOTIDE SEQUENCE</scope>
</reference>
<evidence type="ECO:0000259" key="5">
    <source>
        <dbReference type="Pfam" id="PF00883"/>
    </source>
</evidence>
<proteinExistence type="inferred from homology"/>
<accession>A0A7R9MQZ4</accession>
<dbReference type="Pfam" id="PF00883">
    <property type="entry name" value="Peptidase_M17"/>
    <property type="match status" value="1"/>
</dbReference>
<protein>
    <recommendedName>
        <fullName evidence="5">Cytosol aminopeptidase domain-containing protein</fullName>
    </recommendedName>
</protein>
<gene>
    <name evidence="6" type="ORF">ONB1V03_LOCUS21175</name>
</gene>
<dbReference type="InterPro" id="IPR000819">
    <property type="entry name" value="Peptidase_M17_C"/>
</dbReference>
<evidence type="ECO:0000256" key="3">
    <source>
        <dbReference type="ARBA" id="ARBA00022670"/>
    </source>
</evidence>
<dbReference type="GO" id="GO:0006508">
    <property type="term" value="P:proteolysis"/>
    <property type="evidence" value="ECO:0007669"/>
    <property type="project" value="UniProtKB-KW"/>
</dbReference>
<dbReference type="Proteomes" id="UP000728032">
    <property type="component" value="Unassembled WGS sequence"/>
</dbReference>
<feature type="non-terminal residue" evidence="6">
    <location>
        <position position="262"/>
    </location>
</feature>
<keyword evidence="4" id="KW-0378">Hydrolase</keyword>
<dbReference type="GO" id="GO:0030145">
    <property type="term" value="F:manganese ion binding"/>
    <property type="evidence" value="ECO:0007669"/>
    <property type="project" value="InterPro"/>
</dbReference>